<keyword evidence="2" id="KW-1185">Reference proteome</keyword>
<organism evidence="1 2">
    <name type="scientific">Tetradesmus obliquus</name>
    <name type="common">Green alga</name>
    <name type="synonym">Acutodesmus obliquus</name>
    <dbReference type="NCBI Taxonomy" id="3088"/>
    <lineage>
        <taxon>Eukaryota</taxon>
        <taxon>Viridiplantae</taxon>
        <taxon>Chlorophyta</taxon>
        <taxon>core chlorophytes</taxon>
        <taxon>Chlorophyceae</taxon>
        <taxon>CS clade</taxon>
        <taxon>Sphaeropleales</taxon>
        <taxon>Scenedesmaceae</taxon>
        <taxon>Tetradesmus</taxon>
    </lineage>
</organism>
<accession>A0ABY8URP6</accession>
<gene>
    <name evidence="1" type="ORF">OEZ85_013542</name>
</gene>
<name>A0ABY8URP6_TETOB</name>
<sequence length="216" mass="22427">MVPHLCPNLSWCLHHLRVEGFFFGGAAARAPCSSTLSWAVSSPEPDWCGTLLASRKFAITPLICAVKGLREGVSARAVLEQHRHLQLGVVDQAQRGVQVAECDSFFAWSLPLLNPSQAFLGWHIQDTPGRQGKYEAGAGVRSWLSSAASSSLQVGVRGLSSPCGVRASLTSSRAAAAVVGAAVVAVAVTTVKPVVPAVAALASGGHSVLHSVSLTV</sequence>
<evidence type="ECO:0000313" key="1">
    <source>
        <dbReference type="EMBL" id="WIA23892.1"/>
    </source>
</evidence>
<evidence type="ECO:0000313" key="2">
    <source>
        <dbReference type="Proteomes" id="UP001244341"/>
    </source>
</evidence>
<proteinExistence type="predicted"/>
<reference evidence="1 2" key="1">
    <citation type="submission" date="2023-05" db="EMBL/GenBank/DDBJ databases">
        <title>A 100% complete, gapless, phased diploid assembly of the Scenedesmus obliquus UTEX 3031 genome.</title>
        <authorList>
            <person name="Biondi T.C."/>
            <person name="Hanschen E.R."/>
            <person name="Kwon T."/>
            <person name="Eng W."/>
            <person name="Kruse C.P.S."/>
            <person name="Koehler S.I."/>
            <person name="Kunde Y."/>
            <person name="Gleasner C.D."/>
            <person name="You Mak K.T."/>
            <person name="Polle J."/>
            <person name="Hovde B.T."/>
            <person name="Starkenburg S.R."/>
        </authorList>
    </citation>
    <scope>NUCLEOTIDE SEQUENCE [LARGE SCALE GENOMIC DNA]</scope>
    <source>
        <strain evidence="1 2">DOE0152z</strain>
    </source>
</reference>
<protein>
    <submittedName>
        <fullName evidence="1">Uncharacterized protein</fullName>
    </submittedName>
</protein>
<dbReference type="EMBL" id="CP126224">
    <property type="protein sequence ID" value="WIA23892.1"/>
    <property type="molecule type" value="Genomic_DNA"/>
</dbReference>
<dbReference type="Proteomes" id="UP001244341">
    <property type="component" value="Chromosome 17b"/>
</dbReference>